<evidence type="ECO:0000313" key="6">
    <source>
        <dbReference type="EMBL" id="KAH7031876.1"/>
    </source>
</evidence>
<sequence>METINGTSAEEENLCNAANQLVKDFLFARVPVFVQLTALREKGWRNPLGDQYFEQQRERADKANHEQQRNFFNMMQQIANEMNSATGFLSELNRKEEPQKLLDLCMAPGGFSAAVQRSCPKTELYGISLPESKGGYKLLIKIPKDRVWFTDITMLSSEMGAIEIPSDHPDSANFSHFRPFIAQAFDLVICDGQVLRNHPRKSYREQLEASRLALSQLVFALQRIKAGGTLVMLLHKLESLDTLELLYKVSKFSKIQLFKPKKKHSKRSSFYLVAKEVDPHSQFTLLTLKSWKEAWSSATFEFCRDYEPSAEVVQNILAEFGEEFIQLGQPVWSIQARALGKAEFCKE</sequence>
<evidence type="ECO:0000259" key="5">
    <source>
        <dbReference type="Pfam" id="PF01728"/>
    </source>
</evidence>
<dbReference type="Gene3D" id="3.40.50.150">
    <property type="entry name" value="Vaccinia Virus protein VP39"/>
    <property type="match status" value="1"/>
</dbReference>
<dbReference type="Proteomes" id="UP000774617">
    <property type="component" value="Unassembled WGS sequence"/>
</dbReference>
<accession>A0ABQ8FWJ7</accession>
<reference evidence="6 7" key="1">
    <citation type="journal article" date="2021" name="Nat. Commun.">
        <title>Genetic determinants of endophytism in the Arabidopsis root mycobiome.</title>
        <authorList>
            <person name="Mesny F."/>
            <person name="Miyauchi S."/>
            <person name="Thiergart T."/>
            <person name="Pickel B."/>
            <person name="Atanasova L."/>
            <person name="Karlsson M."/>
            <person name="Huettel B."/>
            <person name="Barry K.W."/>
            <person name="Haridas S."/>
            <person name="Chen C."/>
            <person name="Bauer D."/>
            <person name="Andreopoulos W."/>
            <person name="Pangilinan J."/>
            <person name="LaButti K."/>
            <person name="Riley R."/>
            <person name="Lipzen A."/>
            <person name="Clum A."/>
            <person name="Drula E."/>
            <person name="Henrissat B."/>
            <person name="Kohler A."/>
            <person name="Grigoriev I.V."/>
            <person name="Martin F.M."/>
            <person name="Hacquard S."/>
        </authorList>
    </citation>
    <scope>NUCLEOTIDE SEQUENCE [LARGE SCALE GENOMIC DNA]</scope>
    <source>
        <strain evidence="6 7">MPI-SDFR-AT-0080</strain>
    </source>
</reference>
<name>A0ABQ8FWJ7_9PEZI</name>
<proteinExistence type="predicted"/>
<dbReference type="PANTHER" id="PTHR10920">
    <property type="entry name" value="RIBOSOMAL RNA METHYLTRANSFERASE"/>
    <property type="match status" value="1"/>
</dbReference>
<keyword evidence="7" id="KW-1185">Reference proteome</keyword>
<keyword evidence="4" id="KW-0949">S-adenosyl-L-methionine</keyword>
<organism evidence="6 7">
    <name type="scientific">Macrophomina phaseolina</name>
    <dbReference type="NCBI Taxonomy" id="35725"/>
    <lineage>
        <taxon>Eukaryota</taxon>
        <taxon>Fungi</taxon>
        <taxon>Dikarya</taxon>
        <taxon>Ascomycota</taxon>
        <taxon>Pezizomycotina</taxon>
        <taxon>Dothideomycetes</taxon>
        <taxon>Dothideomycetes incertae sedis</taxon>
        <taxon>Botryosphaeriales</taxon>
        <taxon>Botryosphaeriaceae</taxon>
        <taxon>Macrophomina</taxon>
    </lineage>
</organism>
<dbReference type="Pfam" id="PF01728">
    <property type="entry name" value="FtsJ"/>
    <property type="match status" value="1"/>
</dbReference>
<evidence type="ECO:0000256" key="1">
    <source>
        <dbReference type="ARBA" id="ARBA00022552"/>
    </source>
</evidence>
<keyword evidence="3" id="KW-0808">Transferase</keyword>
<dbReference type="PANTHER" id="PTHR10920:SF13">
    <property type="entry name" value="PRE-RRNA 2'-O-RIBOSE RNA METHYLTRANSFERASE FTSJ3"/>
    <property type="match status" value="1"/>
</dbReference>
<evidence type="ECO:0000313" key="7">
    <source>
        <dbReference type="Proteomes" id="UP000774617"/>
    </source>
</evidence>
<keyword evidence="2" id="KW-0489">Methyltransferase</keyword>
<comment type="caution">
    <text evidence="6">The sequence shown here is derived from an EMBL/GenBank/DDBJ whole genome shotgun (WGS) entry which is preliminary data.</text>
</comment>
<protein>
    <submittedName>
        <fullName evidence="6">FtsJ-like methyltransferase family protein</fullName>
    </submittedName>
</protein>
<keyword evidence="1" id="KW-0698">rRNA processing</keyword>
<dbReference type="InterPro" id="IPR002877">
    <property type="entry name" value="RNA_MeTrfase_FtsJ_dom"/>
</dbReference>
<dbReference type="EMBL" id="JAGTJR010000043">
    <property type="protein sequence ID" value="KAH7031876.1"/>
    <property type="molecule type" value="Genomic_DNA"/>
</dbReference>
<evidence type="ECO:0000256" key="3">
    <source>
        <dbReference type="ARBA" id="ARBA00022679"/>
    </source>
</evidence>
<dbReference type="InterPro" id="IPR050082">
    <property type="entry name" value="RNA_methyltr_RlmE"/>
</dbReference>
<dbReference type="SUPFAM" id="SSF53335">
    <property type="entry name" value="S-adenosyl-L-methionine-dependent methyltransferases"/>
    <property type="match status" value="1"/>
</dbReference>
<evidence type="ECO:0000256" key="2">
    <source>
        <dbReference type="ARBA" id="ARBA00022603"/>
    </source>
</evidence>
<evidence type="ECO:0000256" key="4">
    <source>
        <dbReference type="ARBA" id="ARBA00022691"/>
    </source>
</evidence>
<dbReference type="InterPro" id="IPR029063">
    <property type="entry name" value="SAM-dependent_MTases_sf"/>
</dbReference>
<gene>
    <name evidence="6" type="ORF">B0J12DRAFT_681551</name>
</gene>
<feature type="domain" description="Ribosomal RNA methyltransferase FtsJ" evidence="5">
    <location>
        <begin position="97"/>
        <end position="275"/>
    </location>
</feature>